<accession>A0A6J6DGV1</accession>
<dbReference type="EMBL" id="CAEZTJ010000009">
    <property type="protein sequence ID" value="CAB4560618.1"/>
    <property type="molecule type" value="Genomic_DNA"/>
</dbReference>
<sequence>MREARVIFWRIKRRHIPWAIMRMGWDRLRLRREGVDFWKLLGTGSGETFTVRDANPYRWGVIMVGEDLPRLSHWDRRAIACKEFSLKPIAVNGRWAKRDPFESMAKVDSKTWDGKVAAITRARIKWRHNRKFWRSVPPVNIALHASPGLESAIGIGEAPIGLQGTFSLWDSPQAIRDFAYRSPAHQGAIEATKRIGWYSEEMFARFAVVEESGDW</sequence>
<gene>
    <name evidence="1" type="ORF">UFOPK1650_00151</name>
</gene>
<name>A0A6J6DGV1_9ZZZZ</name>
<reference evidence="1" key="1">
    <citation type="submission" date="2020-05" db="EMBL/GenBank/DDBJ databases">
        <authorList>
            <person name="Chiriac C."/>
            <person name="Salcher M."/>
            <person name="Ghai R."/>
            <person name="Kavagutti S V."/>
        </authorList>
    </citation>
    <scope>NUCLEOTIDE SEQUENCE</scope>
</reference>
<proteinExistence type="predicted"/>
<organism evidence="1">
    <name type="scientific">freshwater metagenome</name>
    <dbReference type="NCBI Taxonomy" id="449393"/>
    <lineage>
        <taxon>unclassified sequences</taxon>
        <taxon>metagenomes</taxon>
        <taxon>ecological metagenomes</taxon>
    </lineage>
</organism>
<dbReference type="AlphaFoldDB" id="A0A6J6DGV1"/>
<dbReference type="CDD" id="cd21650">
    <property type="entry name" value="CrtA-like"/>
    <property type="match status" value="1"/>
</dbReference>
<evidence type="ECO:0000313" key="1">
    <source>
        <dbReference type="EMBL" id="CAB4560618.1"/>
    </source>
</evidence>
<protein>
    <submittedName>
        <fullName evidence="1">Unannotated protein</fullName>
    </submittedName>
</protein>
<dbReference type="InterPro" id="IPR049574">
    <property type="entry name" value="CrtA-like"/>
</dbReference>